<comment type="caution">
    <text evidence="1">The sequence shown here is derived from an EMBL/GenBank/DDBJ whole genome shotgun (WGS) entry which is preliminary data.</text>
</comment>
<name>A0ABN8NJ17_9CNID</name>
<feature type="non-terminal residue" evidence="1">
    <location>
        <position position="1"/>
    </location>
</feature>
<gene>
    <name evidence="1" type="ORF">PLOB_00020495</name>
</gene>
<reference evidence="1 2" key="1">
    <citation type="submission" date="2022-05" db="EMBL/GenBank/DDBJ databases">
        <authorList>
            <consortium name="Genoscope - CEA"/>
            <person name="William W."/>
        </authorList>
    </citation>
    <scope>NUCLEOTIDE SEQUENCE [LARGE SCALE GENOMIC DNA]</scope>
</reference>
<evidence type="ECO:0000313" key="2">
    <source>
        <dbReference type="Proteomes" id="UP001159405"/>
    </source>
</evidence>
<proteinExistence type="predicted"/>
<accession>A0ABN8NJ17</accession>
<protein>
    <submittedName>
        <fullName evidence="1">Uncharacterized protein</fullName>
    </submittedName>
</protein>
<evidence type="ECO:0000313" key="1">
    <source>
        <dbReference type="EMBL" id="CAH3111490.1"/>
    </source>
</evidence>
<dbReference type="EMBL" id="CALNXK010000024">
    <property type="protein sequence ID" value="CAH3111490.1"/>
    <property type="molecule type" value="Genomic_DNA"/>
</dbReference>
<keyword evidence="2" id="KW-1185">Reference proteome</keyword>
<sequence length="545" mass="60796">YFILYSSNVTQLVTLLLDSKLVSVLCHFGNFGCGDGGWTPVMKMDGNKQTFHYHDAFWSNKETFNLDGGKTGFDSQETKLPSYWSSSFSKICLGMKIGQQIKFIVINKQANSLYSLIADGQYRHTSLGLDTWKSLIGSEASLQKICNKEGFNAVSKDSRFSKARIGILGDNIGDCRTCDSRIGPNVTGFLILQEWCKYLSLVKSNFSGLLSMLLSTSFPGPHAARKFIELDPGIHIPCCSHILFNLNRVRLAASSLINFKLGCKIFFNLTRKPDGTCVGLAYYLKLHGKNFSHLAMDINLKTSHTEDSKGYAITNCVNRCSSKKGKHFILYRLNVSRLVTLLLDSKLVSVLCHFGNFGCGDGGWTPVMKMDGNKQTFHYETAFWRNKETFHPDGGKTGFDSQETKLPSYWNTSFSKICLGMKINNQTNFIVINKQANSLYSLIADGQYRSTSLGRDKWMSLIGSNASLQLNCKKEGFNAKCTLSGRSKARIGILGNDQTDCHECNSRLGFGSEGNYDDRRNTCGNLDNHKGKRLSIKTMGYILVQ</sequence>
<dbReference type="Proteomes" id="UP001159405">
    <property type="component" value="Unassembled WGS sequence"/>
</dbReference>
<organism evidence="1 2">
    <name type="scientific">Porites lobata</name>
    <dbReference type="NCBI Taxonomy" id="104759"/>
    <lineage>
        <taxon>Eukaryota</taxon>
        <taxon>Metazoa</taxon>
        <taxon>Cnidaria</taxon>
        <taxon>Anthozoa</taxon>
        <taxon>Hexacorallia</taxon>
        <taxon>Scleractinia</taxon>
        <taxon>Fungiina</taxon>
        <taxon>Poritidae</taxon>
        <taxon>Porites</taxon>
    </lineage>
</organism>